<dbReference type="OrthoDB" id="9780302at2"/>
<dbReference type="GO" id="GO:0071973">
    <property type="term" value="P:bacterial-type flagellum-dependent cell motility"/>
    <property type="evidence" value="ECO:0007669"/>
    <property type="project" value="InterPro"/>
</dbReference>
<feature type="domain" description="Flagellar motor switch protein FliG C-terminal" evidence="11">
    <location>
        <begin position="223"/>
        <end position="328"/>
    </location>
</feature>
<dbReference type="AlphaFoldDB" id="A0A3P3D6T9"/>
<comment type="similarity">
    <text evidence="3">Belongs to the FliG family.</text>
</comment>
<feature type="domain" description="Flagellar motor switch protein FliG middle" evidence="12">
    <location>
        <begin position="121"/>
        <end position="192"/>
    </location>
</feature>
<evidence type="ECO:0000256" key="3">
    <source>
        <dbReference type="ARBA" id="ARBA00010299"/>
    </source>
</evidence>
<dbReference type="InterPro" id="IPR000090">
    <property type="entry name" value="Flg_Motor_Flig"/>
</dbReference>
<dbReference type="InterPro" id="IPR028263">
    <property type="entry name" value="FliG_N"/>
</dbReference>
<evidence type="ECO:0000256" key="1">
    <source>
        <dbReference type="ARBA" id="ARBA00004117"/>
    </source>
</evidence>
<keyword evidence="14" id="KW-0969">Cilium</keyword>
<evidence type="ECO:0000256" key="4">
    <source>
        <dbReference type="ARBA" id="ARBA00021870"/>
    </source>
</evidence>
<organism evidence="14 15">
    <name type="scientific">Falsigemmobacter faecalis</name>
    <dbReference type="NCBI Taxonomy" id="2488730"/>
    <lineage>
        <taxon>Bacteria</taxon>
        <taxon>Pseudomonadati</taxon>
        <taxon>Pseudomonadota</taxon>
        <taxon>Alphaproteobacteria</taxon>
        <taxon>Rhodobacterales</taxon>
        <taxon>Paracoccaceae</taxon>
        <taxon>Falsigemmobacter</taxon>
    </lineage>
</organism>
<keyword evidence="7" id="KW-0283">Flagellar rotation</keyword>
<evidence type="ECO:0000313" key="15">
    <source>
        <dbReference type="Proteomes" id="UP000282125"/>
    </source>
</evidence>
<keyword evidence="15" id="KW-1185">Reference proteome</keyword>
<comment type="subcellular location">
    <subcellularLocation>
        <location evidence="1">Bacterial flagellum basal body</location>
    </subcellularLocation>
    <subcellularLocation>
        <location evidence="2">Cell membrane</location>
        <topology evidence="2">Peripheral membrane protein</topology>
        <orientation evidence="2">Cytoplasmic side</orientation>
    </subcellularLocation>
</comment>
<keyword evidence="14" id="KW-0282">Flagellum</keyword>
<dbReference type="InterPro" id="IPR032779">
    <property type="entry name" value="FliG_M"/>
</dbReference>
<dbReference type="PRINTS" id="PR00954">
    <property type="entry name" value="FLGMOTORFLIG"/>
</dbReference>
<evidence type="ECO:0000259" key="12">
    <source>
        <dbReference type="Pfam" id="PF14841"/>
    </source>
</evidence>
<dbReference type="GO" id="GO:0003774">
    <property type="term" value="F:cytoskeletal motor activity"/>
    <property type="evidence" value="ECO:0007669"/>
    <property type="project" value="InterPro"/>
</dbReference>
<dbReference type="InterPro" id="IPR011002">
    <property type="entry name" value="FliG_a-hlx"/>
</dbReference>
<dbReference type="Pfam" id="PF14841">
    <property type="entry name" value="FliG_M"/>
    <property type="match status" value="1"/>
</dbReference>
<protein>
    <recommendedName>
        <fullName evidence="4">Flagellar motor switch protein FliG</fullName>
    </recommendedName>
</protein>
<dbReference type="SUPFAM" id="SSF48029">
    <property type="entry name" value="FliG"/>
    <property type="match status" value="2"/>
</dbReference>
<evidence type="ECO:0000256" key="2">
    <source>
        <dbReference type="ARBA" id="ARBA00004413"/>
    </source>
</evidence>
<dbReference type="Proteomes" id="UP000282125">
    <property type="component" value="Unassembled WGS sequence"/>
</dbReference>
<dbReference type="InterPro" id="IPR023087">
    <property type="entry name" value="Flg_Motor_Flig_C"/>
</dbReference>
<comment type="caution">
    <text evidence="14">The sequence shown here is derived from an EMBL/GenBank/DDBJ whole genome shotgun (WGS) entry which is preliminary data.</text>
</comment>
<name>A0A3P3D6T9_9RHOB</name>
<evidence type="ECO:0000259" key="11">
    <source>
        <dbReference type="Pfam" id="PF01706"/>
    </source>
</evidence>
<keyword evidence="8" id="KW-0472">Membrane</keyword>
<reference evidence="14 15" key="1">
    <citation type="submission" date="2018-11" db="EMBL/GenBank/DDBJ databases">
        <title>Gemmobacter sp. nov., YIM 102744-1 draft genome.</title>
        <authorList>
            <person name="Li G."/>
            <person name="Jiang Y."/>
        </authorList>
    </citation>
    <scope>NUCLEOTIDE SEQUENCE [LARGE SCALE GENOMIC DNA]</scope>
    <source>
        <strain evidence="14 15">YIM 102744-1</strain>
    </source>
</reference>
<sequence length="341" mass="37656">MKYTPEYVSLRGVEKAAVLFLCVGEERGSELMSQLDEAEIQQITQAMALLGTIPASAVEEVLVEFQAGIVGASGVVGSFEIAERMLAGFLPKQKVSEIMSEIRGPASGRNIWETFATLNEQMIHTYLSGETDQTIAAILSRVKPDVAARVLPLFERDRMTGIVGRMIALETLPRFSIDVLEETLEKDFLRSVSRRTGPDPHQRIADMFNKLDSGLFEEISGTLAAQSPQAFAAIKQKMFTFDDLARLDQNSLSRLIRSAEGPVVPLALRGAKKGIRDRFIEALTVRAREMLLEEMAALGPVRARDARDAQDKLIDLANDLARQNIIRLPSEDDPLLTEADL</sequence>
<comment type="function">
    <text evidence="10">FliG is one of three proteins (FliG, FliN, FliM) that forms the rotor-mounted switch complex (C ring), located at the base of the basal body. This complex interacts with the CheY and CheZ chemotaxis proteins, in addition to contacting components of the motor that determine the direction of flagellar rotation.</text>
</comment>
<keyword evidence="5" id="KW-1003">Cell membrane</keyword>
<evidence type="ECO:0000256" key="6">
    <source>
        <dbReference type="ARBA" id="ARBA00022500"/>
    </source>
</evidence>
<dbReference type="Gene3D" id="1.10.220.30">
    <property type="match status" value="3"/>
</dbReference>
<evidence type="ECO:0000256" key="10">
    <source>
        <dbReference type="ARBA" id="ARBA00025598"/>
    </source>
</evidence>
<evidence type="ECO:0000313" key="14">
    <source>
        <dbReference type="EMBL" id="RRH69871.1"/>
    </source>
</evidence>
<evidence type="ECO:0000256" key="7">
    <source>
        <dbReference type="ARBA" id="ARBA00022779"/>
    </source>
</evidence>
<dbReference type="PANTHER" id="PTHR30534">
    <property type="entry name" value="FLAGELLAR MOTOR SWITCH PROTEIN FLIG"/>
    <property type="match status" value="1"/>
</dbReference>
<accession>A0A3P3D6T9</accession>
<dbReference type="Pfam" id="PF14842">
    <property type="entry name" value="FliG_N"/>
    <property type="match status" value="1"/>
</dbReference>
<gene>
    <name evidence="14" type="ORF">EG244_17875</name>
</gene>
<evidence type="ECO:0000256" key="5">
    <source>
        <dbReference type="ARBA" id="ARBA00022475"/>
    </source>
</evidence>
<dbReference type="EMBL" id="RRAZ01000040">
    <property type="protein sequence ID" value="RRH69871.1"/>
    <property type="molecule type" value="Genomic_DNA"/>
</dbReference>
<proteinExistence type="inferred from homology"/>
<dbReference type="GO" id="GO:0009425">
    <property type="term" value="C:bacterial-type flagellum basal body"/>
    <property type="evidence" value="ECO:0007669"/>
    <property type="project" value="UniProtKB-SubCell"/>
</dbReference>
<evidence type="ECO:0000256" key="8">
    <source>
        <dbReference type="ARBA" id="ARBA00023136"/>
    </source>
</evidence>
<keyword evidence="6" id="KW-0145">Chemotaxis</keyword>
<feature type="domain" description="Flagellar motor switch protein FliG N-terminal" evidence="13">
    <location>
        <begin position="10"/>
        <end position="107"/>
    </location>
</feature>
<keyword evidence="14" id="KW-0966">Cell projection</keyword>
<dbReference type="Pfam" id="PF01706">
    <property type="entry name" value="FliG_C"/>
    <property type="match status" value="1"/>
</dbReference>
<evidence type="ECO:0000256" key="9">
    <source>
        <dbReference type="ARBA" id="ARBA00023143"/>
    </source>
</evidence>
<dbReference type="PANTHER" id="PTHR30534:SF0">
    <property type="entry name" value="FLAGELLAR MOTOR SWITCH PROTEIN FLIG"/>
    <property type="match status" value="1"/>
</dbReference>
<keyword evidence="9" id="KW-0975">Bacterial flagellum</keyword>
<dbReference type="RefSeq" id="WP_124966535.1">
    <property type="nucleotide sequence ID" value="NZ_RRAZ01000040.1"/>
</dbReference>
<evidence type="ECO:0000259" key="13">
    <source>
        <dbReference type="Pfam" id="PF14842"/>
    </source>
</evidence>
<dbReference type="GO" id="GO:0006935">
    <property type="term" value="P:chemotaxis"/>
    <property type="evidence" value="ECO:0007669"/>
    <property type="project" value="UniProtKB-KW"/>
</dbReference>
<dbReference type="GO" id="GO:0005886">
    <property type="term" value="C:plasma membrane"/>
    <property type="evidence" value="ECO:0007669"/>
    <property type="project" value="UniProtKB-SubCell"/>
</dbReference>